<comment type="caution">
    <text evidence="7">The sequence shown here is derived from an EMBL/GenBank/DDBJ whole genome shotgun (WGS) entry which is preliminary data.</text>
</comment>
<comment type="similarity">
    <text evidence="4">Belongs to the polygalacturonase-inhibiting protein family.</text>
</comment>
<keyword evidence="8" id="KW-1185">Reference proteome</keyword>
<evidence type="ECO:0000256" key="4">
    <source>
        <dbReference type="ARBA" id="ARBA00038043"/>
    </source>
</evidence>
<keyword evidence="2" id="KW-0433">Leucine-rich repeat</keyword>
<keyword evidence="5" id="KW-0732">Signal</keyword>
<reference evidence="7" key="1">
    <citation type="submission" date="2019-12" db="EMBL/GenBank/DDBJ databases">
        <authorList>
            <person name="Scholes J."/>
        </authorList>
    </citation>
    <scope>NUCLEOTIDE SEQUENCE</scope>
</reference>
<dbReference type="PANTHER" id="PTHR48059:SF4">
    <property type="entry name" value="POLYGALACTURONASE INHIBITOR 1-RELATED"/>
    <property type="match status" value="1"/>
</dbReference>
<dbReference type="SUPFAM" id="SSF52058">
    <property type="entry name" value="L domain-like"/>
    <property type="match status" value="1"/>
</dbReference>
<dbReference type="AlphaFoldDB" id="A0A9N7P0H7"/>
<dbReference type="OrthoDB" id="676979at2759"/>
<feature type="chain" id="PRO_5040104933" evidence="5">
    <location>
        <begin position="22"/>
        <end position="349"/>
    </location>
</feature>
<evidence type="ECO:0000259" key="6">
    <source>
        <dbReference type="Pfam" id="PF08263"/>
    </source>
</evidence>
<feature type="signal peptide" evidence="5">
    <location>
        <begin position="1"/>
        <end position="21"/>
    </location>
</feature>
<evidence type="ECO:0000256" key="5">
    <source>
        <dbReference type="SAM" id="SignalP"/>
    </source>
</evidence>
<organism evidence="7 8">
    <name type="scientific">Striga hermonthica</name>
    <name type="common">Purple witchweed</name>
    <name type="synonym">Buchnera hermonthica</name>
    <dbReference type="NCBI Taxonomy" id="68872"/>
    <lineage>
        <taxon>Eukaryota</taxon>
        <taxon>Viridiplantae</taxon>
        <taxon>Streptophyta</taxon>
        <taxon>Embryophyta</taxon>
        <taxon>Tracheophyta</taxon>
        <taxon>Spermatophyta</taxon>
        <taxon>Magnoliopsida</taxon>
        <taxon>eudicotyledons</taxon>
        <taxon>Gunneridae</taxon>
        <taxon>Pentapetalae</taxon>
        <taxon>asterids</taxon>
        <taxon>lamiids</taxon>
        <taxon>Lamiales</taxon>
        <taxon>Orobanchaceae</taxon>
        <taxon>Buchnereae</taxon>
        <taxon>Striga</taxon>
    </lineage>
</organism>
<dbReference type="Gene3D" id="3.80.10.10">
    <property type="entry name" value="Ribonuclease Inhibitor"/>
    <property type="match status" value="1"/>
</dbReference>
<evidence type="ECO:0000313" key="8">
    <source>
        <dbReference type="Proteomes" id="UP001153555"/>
    </source>
</evidence>
<dbReference type="InterPro" id="IPR013210">
    <property type="entry name" value="LRR_N_plant-typ"/>
</dbReference>
<gene>
    <name evidence="7" type="ORF">SHERM_07150</name>
</gene>
<comment type="subcellular location">
    <subcellularLocation>
        <location evidence="1">Cell envelope</location>
    </subcellularLocation>
</comment>
<evidence type="ECO:0000256" key="2">
    <source>
        <dbReference type="ARBA" id="ARBA00022614"/>
    </source>
</evidence>
<dbReference type="FunFam" id="3.80.10.10:FF:000348">
    <property type="entry name" value="Polygalacturonase inhibitor 1"/>
    <property type="match status" value="1"/>
</dbReference>
<dbReference type="Pfam" id="PF08263">
    <property type="entry name" value="LRRNT_2"/>
    <property type="match status" value="1"/>
</dbReference>
<feature type="domain" description="Leucine-rich repeat-containing N-terminal plant-type" evidence="6">
    <location>
        <begin position="28"/>
        <end position="65"/>
    </location>
</feature>
<evidence type="ECO:0000313" key="7">
    <source>
        <dbReference type="EMBL" id="CAA0841116.1"/>
    </source>
</evidence>
<accession>A0A9N7P0H7</accession>
<dbReference type="Pfam" id="PF00560">
    <property type="entry name" value="LRR_1"/>
    <property type="match status" value="2"/>
</dbReference>
<sequence>MKTTTLILAIVLSLLPPAALSSDERCNPHDKKVLLQIKRAFNNPYHLASWDPSTDCCTWYVVECDDRTNRINQLHLFAANVSSQIPPAVADLPYLELLTFHKITNLTGPIPRALARLTNLRSLTISWTNVSGPVPAFLADLKNLTSLDLSFNQLTGPIPPELAQLRNLDGLRLDRNRLTGPIPDSFGDLTPSLQYLYLSHNQITGNVPRVMGKLNFTLIELQRNRIEGDISFLFGKNKTVQVVDFSKNMLEFNLSSVEFPDSLTSLDLNHNRIYGSLPAGLVNLASLYLNVSYNRLCGPIPVGGRLQELDSTSYFHNRCLCDGGKALLSITSIAYSTFVTHRNFKYYEA</sequence>
<keyword evidence="3" id="KW-0677">Repeat</keyword>
<dbReference type="InterPro" id="IPR032675">
    <property type="entry name" value="LRR_dom_sf"/>
</dbReference>
<dbReference type="EMBL" id="CACSLK010034050">
    <property type="protein sequence ID" value="CAA0841116.1"/>
    <property type="molecule type" value="Genomic_DNA"/>
</dbReference>
<protein>
    <submittedName>
        <fullName evidence="7">Polygalacturonase inhibitor 1</fullName>
    </submittedName>
</protein>
<dbReference type="InterPro" id="IPR051848">
    <property type="entry name" value="PGIP"/>
</dbReference>
<evidence type="ECO:0000256" key="1">
    <source>
        <dbReference type="ARBA" id="ARBA00004196"/>
    </source>
</evidence>
<name>A0A9N7P0H7_STRHE</name>
<evidence type="ECO:0000256" key="3">
    <source>
        <dbReference type="ARBA" id="ARBA00022737"/>
    </source>
</evidence>
<dbReference type="PANTHER" id="PTHR48059">
    <property type="entry name" value="POLYGALACTURONASE INHIBITOR 1"/>
    <property type="match status" value="1"/>
</dbReference>
<proteinExistence type="inferred from homology"/>
<dbReference type="Proteomes" id="UP001153555">
    <property type="component" value="Unassembled WGS sequence"/>
</dbReference>
<dbReference type="InterPro" id="IPR001611">
    <property type="entry name" value="Leu-rich_rpt"/>
</dbReference>
<dbReference type="Pfam" id="PF13855">
    <property type="entry name" value="LRR_8"/>
    <property type="match status" value="1"/>
</dbReference>